<organism evidence="1">
    <name type="scientific">hydrocarbon metagenome</name>
    <dbReference type="NCBI Taxonomy" id="938273"/>
    <lineage>
        <taxon>unclassified sequences</taxon>
        <taxon>metagenomes</taxon>
        <taxon>ecological metagenomes</taxon>
    </lineage>
</organism>
<dbReference type="SUPFAM" id="SSF46785">
    <property type="entry name" value="Winged helix' DNA-binding domain"/>
    <property type="match status" value="1"/>
</dbReference>
<dbReference type="InterPro" id="IPR036390">
    <property type="entry name" value="WH_DNA-bd_sf"/>
</dbReference>
<dbReference type="InterPro" id="IPR017185">
    <property type="entry name" value="UCP037373_trxn_reg"/>
</dbReference>
<gene>
    <name evidence="1" type="ORF">ASZ90_013629</name>
</gene>
<sequence length="130" mass="15046">MRQFSVKVLDDADREFVEVLRELGIPRNVASMITYLANVEEATSREIEIGSNLRQPEVSIAMRTLRNNNWVEEREIKKDGKGRPMKVYRLTISLGDIIKHFEDEKRKESAKTLESIEKLKELSRSLSVTP</sequence>
<dbReference type="InterPro" id="IPR036388">
    <property type="entry name" value="WH-like_DNA-bd_sf"/>
</dbReference>
<evidence type="ECO:0000313" key="1">
    <source>
        <dbReference type="EMBL" id="KUG16719.1"/>
    </source>
</evidence>
<dbReference type="Gene3D" id="1.10.10.10">
    <property type="entry name" value="Winged helix-like DNA-binding domain superfamily/Winged helix DNA-binding domain"/>
    <property type="match status" value="1"/>
</dbReference>
<proteinExistence type="predicted"/>
<dbReference type="PIRSF" id="PIRSF037373">
    <property type="entry name" value="UCP037373_trxn_reg"/>
    <property type="match status" value="1"/>
</dbReference>
<dbReference type="EMBL" id="LNQE01001483">
    <property type="protein sequence ID" value="KUG16719.1"/>
    <property type="molecule type" value="Genomic_DNA"/>
</dbReference>
<comment type="caution">
    <text evidence="1">The sequence shown here is derived from an EMBL/GenBank/DDBJ whole genome shotgun (WGS) entry which is preliminary data.</text>
</comment>
<name>A0A0W8F785_9ZZZZ</name>
<reference evidence="1" key="1">
    <citation type="journal article" date="2015" name="Proc. Natl. Acad. Sci. U.S.A.">
        <title>Networks of energetic and metabolic interactions define dynamics in microbial communities.</title>
        <authorList>
            <person name="Embree M."/>
            <person name="Liu J.K."/>
            <person name="Al-Bassam M.M."/>
            <person name="Zengler K."/>
        </authorList>
    </citation>
    <scope>NUCLEOTIDE SEQUENCE</scope>
</reference>
<protein>
    <recommendedName>
        <fullName evidence="2">ArsR family transcriptional regulator</fullName>
    </recommendedName>
</protein>
<dbReference type="AlphaFoldDB" id="A0A0W8F785"/>
<evidence type="ECO:0008006" key="2">
    <source>
        <dbReference type="Google" id="ProtNLM"/>
    </source>
</evidence>
<accession>A0A0W8F785</accession>